<keyword evidence="2" id="KW-1185">Reference proteome</keyword>
<name>A0A0D2K5W7_9BACT</name>
<comment type="caution">
    <text evidence="1">The sequence shown here is derived from an EMBL/GenBank/DDBJ whole genome shotgun (WGS) entry which is preliminary data.</text>
</comment>
<dbReference type="AlphaFoldDB" id="A0A0D2K5W7"/>
<organism evidence="1 2">
    <name type="scientific">candidate division TM6 bacterium JCVI TM6SC1</name>
    <dbReference type="NCBI Taxonomy" id="1306947"/>
    <lineage>
        <taxon>Bacteria</taxon>
        <taxon>Candidatus Babelota</taxon>
        <taxon>Vermiphilus</taxon>
    </lineage>
</organism>
<dbReference type="Proteomes" id="UP000032214">
    <property type="component" value="Unassembled WGS sequence"/>
</dbReference>
<reference evidence="1 2" key="1">
    <citation type="journal article" date="2013" name="Proc. Natl. Acad. Sci. U.S.A.">
        <title>Candidate phylum TM6 genome recovered from a hospital sink biofilm provides genomic insights into this uncultivated phylum.</title>
        <authorList>
            <person name="McLean J.S."/>
            <person name="Lombardo M.J."/>
            <person name="Badger J.H."/>
            <person name="Edlund A."/>
            <person name="Novotny M."/>
            <person name="Yee-Greenbaum J."/>
            <person name="Vyahhi N."/>
            <person name="Hall A.P."/>
            <person name="Yang Y."/>
            <person name="Dupont C.L."/>
            <person name="Ziegler M.G."/>
            <person name="Chitsaz H."/>
            <person name="Allen A.E."/>
            <person name="Yooseph S."/>
            <person name="Tesler G."/>
            <person name="Pevzner P.A."/>
            <person name="Friedman R.M."/>
            <person name="Nealson K.H."/>
            <person name="Venter J.C."/>
            <person name="Lasken R.S."/>
        </authorList>
    </citation>
    <scope>NUCLEOTIDE SEQUENCE [LARGE SCALE GENOMIC DNA]</scope>
    <source>
        <strain evidence="1 2">TM6SC1</strain>
    </source>
</reference>
<accession>A0A0D2K5W7</accession>
<dbReference type="Pfam" id="PF04977">
    <property type="entry name" value="DivIC"/>
    <property type="match status" value="1"/>
</dbReference>
<dbReference type="EMBL" id="ARQD01000001">
    <property type="protein sequence ID" value="KIX85632.1"/>
    <property type="molecule type" value="Genomic_DNA"/>
</dbReference>
<evidence type="ECO:0000313" key="1">
    <source>
        <dbReference type="EMBL" id="KIX85632.1"/>
    </source>
</evidence>
<evidence type="ECO:0000313" key="2">
    <source>
        <dbReference type="Proteomes" id="UP000032214"/>
    </source>
</evidence>
<dbReference type="InterPro" id="IPR007060">
    <property type="entry name" value="FtsL/DivIC"/>
</dbReference>
<protein>
    <submittedName>
        <fullName evidence="1">Uncharacterized protein</fullName>
    </submittedName>
</protein>
<proteinExistence type="predicted"/>
<gene>
    <name evidence="1" type="ORF">J120_01660</name>
</gene>
<sequence>MRSCMLSYKQLILRIVFAAEIAGAFWMYRYGTYGTHTLAPLQGTVNILDREVAQLQQDIKNIEYTICMWQEDSFFIQAYARQNLNMAAADETVYIVD</sequence>
<dbReference type="STRING" id="1306947.J120_01660"/>